<sequence length="282" mass="31938">MSKRQSSFLFFAALVISGTIFIQMAIYAVSMLVGWNAKFNLVVVCHSWLKAIGLSSLEFALDGLVIFTLVFTIWHISSQLIHTARMKKRLEQYREITLTNELNQTYGSEKEDFIIISHPAPMAITMGFVQPKIVISTGLINLLTNDELEAVIAHEMYHKANRDPLKIFILSLCASTIGYIPILKWFNQQYRIIQEVLADEFAIKKQETSVHLGSALLKMLKVGMAKKMPFAYASFADTSVNYRIEYILNPLKNIQMQIPLKVALISFAIFSLICAIFIYALA</sequence>
<keyword evidence="1" id="KW-1133">Transmembrane helix</keyword>
<comment type="caution">
    <text evidence="3">The sequence shown here is derived from an EMBL/GenBank/DDBJ whole genome shotgun (WGS) entry which is preliminary data.</text>
</comment>
<keyword evidence="1" id="KW-0812">Transmembrane</keyword>
<dbReference type="Gene3D" id="3.30.2010.10">
    <property type="entry name" value="Metalloproteases ('zincins'), catalytic domain"/>
    <property type="match status" value="1"/>
</dbReference>
<evidence type="ECO:0000256" key="1">
    <source>
        <dbReference type="SAM" id="Phobius"/>
    </source>
</evidence>
<evidence type="ECO:0000313" key="3">
    <source>
        <dbReference type="EMBL" id="TQR05009.1"/>
    </source>
</evidence>
<dbReference type="RefSeq" id="WP_142609377.1">
    <property type="nucleotide sequence ID" value="NZ_VDGG01000076.1"/>
</dbReference>
<keyword evidence="4" id="KW-1185">Reference proteome</keyword>
<feature type="domain" description="Peptidase M56" evidence="2">
    <location>
        <begin position="66"/>
        <end position="247"/>
    </location>
</feature>
<feature type="transmembrane region" description="Helical" evidence="1">
    <location>
        <begin position="262"/>
        <end position="281"/>
    </location>
</feature>
<gene>
    <name evidence="3" type="ORF">FG383_20025</name>
</gene>
<dbReference type="InterPro" id="IPR008756">
    <property type="entry name" value="Peptidase_M56"/>
</dbReference>
<accession>A0A544SII8</accession>
<dbReference type="AlphaFoldDB" id="A0A544SII8"/>
<dbReference type="InterPro" id="IPR052173">
    <property type="entry name" value="Beta-lactam_resp_regulator"/>
</dbReference>
<name>A0A544SII8_9BACI</name>
<dbReference type="OrthoDB" id="2448482at2"/>
<dbReference type="PANTHER" id="PTHR34978:SF3">
    <property type="entry name" value="SLR0241 PROTEIN"/>
    <property type="match status" value="1"/>
</dbReference>
<dbReference type="Pfam" id="PF05569">
    <property type="entry name" value="Peptidase_M56"/>
    <property type="match status" value="1"/>
</dbReference>
<keyword evidence="1" id="KW-0472">Membrane</keyword>
<reference evidence="3 4" key="1">
    <citation type="submission" date="2019-05" db="EMBL/GenBank/DDBJ databases">
        <title>Psychrobacillus vulpis sp. nov., a new species isolated from feces of a red fox that inhabits in The Tablas de Daimiel Natural Park, Albacete, Spain.</title>
        <authorList>
            <person name="Rodriguez M."/>
            <person name="Reina J.C."/>
            <person name="Bejar V."/>
            <person name="Llamas I."/>
        </authorList>
    </citation>
    <scope>NUCLEOTIDE SEQUENCE [LARGE SCALE GENOMIC DNA]</scope>
    <source>
        <strain evidence="3 4">NHI-2</strain>
    </source>
</reference>
<dbReference type="EMBL" id="VDGG01000076">
    <property type="protein sequence ID" value="TQR05009.1"/>
    <property type="molecule type" value="Genomic_DNA"/>
</dbReference>
<evidence type="ECO:0000259" key="2">
    <source>
        <dbReference type="Pfam" id="PF05569"/>
    </source>
</evidence>
<evidence type="ECO:0000313" key="4">
    <source>
        <dbReference type="Proteomes" id="UP000318937"/>
    </source>
</evidence>
<organism evidence="3 4">
    <name type="scientific">Psychrobacillus soli</name>
    <dbReference type="NCBI Taxonomy" id="1543965"/>
    <lineage>
        <taxon>Bacteria</taxon>
        <taxon>Bacillati</taxon>
        <taxon>Bacillota</taxon>
        <taxon>Bacilli</taxon>
        <taxon>Bacillales</taxon>
        <taxon>Bacillaceae</taxon>
        <taxon>Psychrobacillus</taxon>
    </lineage>
</organism>
<feature type="transmembrane region" description="Helical" evidence="1">
    <location>
        <begin position="7"/>
        <end position="29"/>
    </location>
</feature>
<proteinExistence type="predicted"/>
<feature type="transmembrane region" description="Helical" evidence="1">
    <location>
        <begin position="64"/>
        <end position="84"/>
    </location>
</feature>
<protein>
    <submittedName>
        <fullName evidence="3">M56 family metallopeptidase</fullName>
    </submittedName>
</protein>
<dbReference type="CDD" id="cd07326">
    <property type="entry name" value="M56_BlaR1_MecR1_like"/>
    <property type="match status" value="1"/>
</dbReference>
<dbReference type="Proteomes" id="UP000318937">
    <property type="component" value="Unassembled WGS sequence"/>
</dbReference>
<dbReference type="PANTHER" id="PTHR34978">
    <property type="entry name" value="POSSIBLE SENSOR-TRANSDUCER PROTEIN BLAR"/>
    <property type="match status" value="1"/>
</dbReference>